<dbReference type="SUPFAM" id="SSF55961">
    <property type="entry name" value="Bet v1-like"/>
    <property type="match status" value="1"/>
</dbReference>
<dbReference type="Gene3D" id="3.30.530.20">
    <property type="match status" value="1"/>
</dbReference>
<accession>A0A810N932</accession>
<gene>
    <name evidence="1" type="ORF">Prubr_51240</name>
</gene>
<dbReference type="CDD" id="cd07812">
    <property type="entry name" value="SRPBCC"/>
    <property type="match status" value="1"/>
</dbReference>
<dbReference type="AlphaFoldDB" id="A0A810N932"/>
<keyword evidence="2" id="KW-1185">Reference proteome</keyword>
<proteinExistence type="predicted"/>
<protein>
    <submittedName>
        <fullName evidence="1">Cyclase</fullName>
    </submittedName>
</protein>
<evidence type="ECO:0000313" key="2">
    <source>
        <dbReference type="Proteomes" id="UP000680866"/>
    </source>
</evidence>
<dbReference type="Pfam" id="PF10604">
    <property type="entry name" value="Polyketide_cyc2"/>
    <property type="match status" value="1"/>
</dbReference>
<dbReference type="RefSeq" id="WP_212817399.1">
    <property type="nucleotide sequence ID" value="NZ_AP023359.1"/>
</dbReference>
<dbReference type="InterPro" id="IPR019587">
    <property type="entry name" value="Polyketide_cyclase/dehydratase"/>
</dbReference>
<dbReference type="EMBL" id="AP023359">
    <property type="protein sequence ID" value="BCJ68103.1"/>
    <property type="molecule type" value="Genomic_DNA"/>
</dbReference>
<dbReference type="InterPro" id="IPR023393">
    <property type="entry name" value="START-like_dom_sf"/>
</dbReference>
<organism evidence="1 2">
    <name type="scientific">Polymorphospora rubra</name>
    <dbReference type="NCBI Taxonomy" id="338584"/>
    <lineage>
        <taxon>Bacteria</taxon>
        <taxon>Bacillati</taxon>
        <taxon>Actinomycetota</taxon>
        <taxon>Actinomycetes</taxon>
        <taxon>Micromonosporales</taxon>
        <taxon>Micromonosporaceae</taxon>
        <taxon>Polymorphospora</taxon>
    </lineage>
</organism>
<dbReference type="Proteomes" id="UP000680866">
    <property type="component" value="Chromosome"/>
</dbReference>
<dbReference type="KEGG" id="pry:Prubr_51240"/>
<reference evidence="1" key="1">
    <citation type="submission" date="2020-08" db="EMBL/GenBank/DDBJ databases">
        <title>Whole genome shotgun sequence of Polymorphospora rubra NBRC 101157.</title>
        <authorList>
            <person name="Komaki H."/>
            <person name="Tamura T."/>
        </authorList>
    </citation>
    <scope>NUCLEOTIDE SEQUENCE</scope>
    <source>
        <strain evidence="1">NBRC 101157</strain>
    </source>
</reference>
<name>A0A810N932_9ACTN</name>
<evidence type="ECO:0000313" key="1">
    <source>
        <dbReference type="EMBL" id="BCJ68103.1"/>
    </source>
</evidence>
<sequence length="153" mass="17416">MIDELAERITVAVPAETAYAAVADLRRMTRWSPECFAIWVTARDGGRPSRFVGWNRRGPFLWFTTGRIVVAEPGREFAFDVTAFGQPVARWGYRFAPADGGTEVTEYWHDRRNRAAMVLGRIFTGKVATVRPAANREGMRQTLTRLKDDVERH</sequence>